<evidence type="ECO:0000256" key="5">
    <source>
        <dbReference type="ARBA" id="ARBA00023209"/>
    </source>
</evidence>
<comment type="similarity">
    <text evidence="1 7 8">Belongs to the NAD-dependent glycerol-3-phosphate dehydrogenase family.</text>
</comment>
<comment type="pathway">
    <text evidence="7">Membrane lipid metabolism; glycerophospholipid metabolism.</text>
</comment>
<keyword evidence="4 7" id="KW-0443">Lipid metabolism</keyword>
<evidence type="ECO:0000256" key="1">
    <source>
        <dbReference type="ARBA" id="ARBA00011009"/>
    </source>
</evidence>
<feature type="binding site" evidence="7">
    <location>
        <position position="31"/>
    </location>
    <ligand>
        <name>NADPH</name>
        <dbReference type="ChEBI" id="CHEBI:57783"/>
    </ligand>
</feature>
<dbReference type="PANTHER" id="PTHR11728:SF1">
    <property type="entry name" value="GLYCEROL-3-PHOSPHATE DEHYDROGENASE [NAD(+)] 2, CHLOROPLASTIC"/>
    <property type="match status" value="1"/>
</dbReference>
<dbReference type="SUPFAM" id="SSF48179">
    <property type="entry name" value="6-phosphogluconate dehydrogenase C-terminal domain-like"/>
    <property type="match status" value="1"/>
</dbReference>
<keyword evidence="7" id="KW-0547">Nucleotide-binding</keyword>
<feature type="binding site" evidence="7">
    <location>
        <position position="256"/>
    </location>
    <ligand>
        <name>sn-glycerol 3-phosphate</name>
        <dbReference type="ChEBI" id="CHEBI:57597"/>
    </ligand>
</feature>
<evidence type="ECO:0000256" key="2">
    <source>
        <dbReference type="ARBA" id="ARBA00022516"/>
    </source>
</evidence>
<dbReference type="PIRSF" id="PIRSF000114">
    <property type="entry name" value="Glycerol-3-P_dh"/>
    <property type="match status" value="1"/>
</dbReference>
<feature type="binding site" evidence="7">
    <location>
        <position position="136"/>
    </location>
    <ligand>
        <name>sn-glycerol 3-phosphate</name>
        <dbReference type="ChEBI" id="CHEBI:57597"/>
    </ligand>
</feature>
<keyword evidence="7" id="KW-0521">NADP</keyword>
<dbReference type="InterPro" id="IPR006109">
    <property type="entry name" value="G3P_DH_NAD-dep_C"/>
</dbReference>
<comment type="subcellular location">
    <subcellularLocation>
        <location evidence="7">Cytoplasm</location>
    </subcellularLocation>
</comment>
<evidence type="ECO:0000256" key="3">
    <source>
        <dbReference type="ARBA" id="ARBA00023002"/>
    </source>
</evidence>
<dbReference type="Pfam" id="PF01210">
    <property type="entry name" value="NAD_Gly3P_dh_N"/>
    <property type="match status" value="1"/>
</dbReference>
<feature type="binding site" evidence="7">
    <location>
        <position position="104"/>
    </location>
    <ligand>
        <name>sn-glycerol 3-phosphate</name>
        <dbReference type="ChEBI" id="CHEBI:57597"/>
    </ligand>
</feature>
<comment type="function">
    <text evidence="7">Catalyzes the reduction of the glycolytic intermediate dihydroxyacetone phosphate (DHAP) to sn-glycerol 3-phosphate (G3P), the key precursor for phospholipid synthesis.</text>
</comment>
<dbReference type="RefSeq" id="WP_334314496.1">
    <property type="nucleotide sequence ID" value="NZ_CP065938.1"/>
</dbReference>
<comment type="catalytic activity">
    <reaction evidence="7 9">
        <text>sn-glycerol 3-phosphate + NADP(+) = dihydroxyacetone phosphate + NADPH + H(+)</text>
        <dbReference type="Rhea" id="RHEA:11096"/>
        <dbReference type="ChEBI" id="CHEBI:15378"/>
        <dbReference type="ChEBI" id="CHEBI:57597"/>
        <dbReference type="ChEBI" id="CHEBI:57642"/>
        <dbReference type="ChEBI" id="CHEBI:57783"/>
        <dbReference type="ChEBI" id="CHEBI:58349"/>
        <dbReference type="EC" id="1.1.1.94"/>
    </reaction>
</comment>
<sequence>MHIAVLGGGNFGTCLAHVLAKSGHDTHLVLRDENVAKSINTIHENSKYLSGIKLCKRIEATTQFGVLTGCEYWIIALPCQKQAELLPRFVPYFGEMTTLINVAKGIDLKRLLPLSMVVPQIFGLEDESARYAVLSGPSFAKEVALDMPTACTLACADESRAVHLRDIFTTPYFRCYSSTDVLGVELGGAIKNIYAIAAGVSDGLNYGDNARASLVTRGLAEMCRLGLAMGANFQTFMGLSGIGDLMLTCNGDLSRNRQVGLRLGKGEKIDEIIASMNSVAEGVATTHAVYAMAQNLGVEMPITYTMKKILDGEFTPQDGLQYLLSREQKPERF</sequence>
<keyword evidence="7 8" id="KW-0520">NAD</keyword>
<keyword evidence="3 7" id="KW-0560">Oxidoreductase</keyword>
<feature type="binding site" evidence="7">
    <location>
        <position position="281"/>
    </location>
    <ligand>
        <name>NADPH</name>
        <dbReference type="ChEBI" id="CHEBI:57783"/>
    </ligand>
</feature>
<gene>
    <name evidence="7" type="primary">gpsA</name>
    <name evidence="12" type="ORF">JBF11_05495</name>
</gene>
<feature type="binding site" evidence="7">
    <location>
        <position position="11"/>
    </location>
    <ligand>
        <name>NADPH</name>
        <dbReference type="ChEBI" id="CHEBI:57783"/>
    </ligand>
</feature>
<feature type="binding site" evidence="7">
    <location>
        <position position="255"/>
    </location>
    <ligand>
        <name>NADPH</name>
        <dbReference type="ChEBI" id="CHEBI:57783"/>
    </ligand>
</feature>
<feature type="binding site" evidence="7">
    <location>
        <position position="191"/>
    </location>
    <ligand>
        <name>sn-glycerol 3-phosphate</name>
        <dbReference type="ChEBI" id="CHEBI:57597"/>
    </ligand>
</feature>
<evidence type="ECO:0000256" key="6">
    <source>
        <dbReference type="ARBA" id="ARBA00023264"/>
    </source>
</evidence>
<dbReference type="SUPFAM" id="SSF51735">
    <property type="entry name" value="NAD(P)-binding Rossmann-fold domains"/>
    <property type="match status" value="1"/>
</dbReference>
<dbReference type="Gene3D" id="3.40.50.720">
    <property type="entry name" value="NAD(P)-binding Rossmann-like Domain"/>
    <property type="match status" value="1"/>
</dbReference>
<comment type="caution">
    <text evidence="7">Lacks conserved residue(s) required for the propagation of feature annotation.</text>
</comment>
<feature type="binding site" evidence="7">
    <location>
        <position position="140"/>
    </location>
    <ligand>
        <name>NADPH</name>
        <dbReference type="ChEBI" id="CHEBI:57783"/>
    </ligand>
</feature>
<feature type="binding site" evidence="7">
    <location>
        <position position="104"/>
    </location>
    <ligand>
        <name>NADPH</name>
        <dbReference type="ChEBI" id="CHEBI:57783"/>
    </ligand>
</feature>
<keyword evidence="2 7" id="KW-0444">Lipid biosynthesis</keyword>
<dbReference type="InterPro" id="IPR011128">
    <property type="entry name" value="G3P_DH_NAD-dep_N"/>
</dbReference>
<dbReference type="NCBIfam" id="NF000942">
    <property type="entry name" value="PRK00094.1-4"/>
    <property type="match status" value="1"/>
</dbReference>
<feature type="domain" description="Glycerol-3-phosphate dehydrogenase NAD-dependent N-terminal" evidence="10">
    <location>
        <begin position="3"/>
        <end position="160"/>
    </location>
</feature>
<keyword evidence="13" id="KW-1185">Reference proteome</keyword>
<accession>A0ABY5Y074</accession>
<dbReference type="Pfam" id="PF07479">
    <property type="entry name" value="NAD_Gly3P_dh_C"/>
    <property type="match status" value="1"/>
</dbReference>
<comment type="catalytic activity">
    <reaction evidence="7">
        <text>sn-glycerol 3-phosphate + NAD(+) = dihydroxyacetone phosphate + NADH + H(+)</text>
        <dbReference type="Rhea" id="RHEA:11092"/>
        <dbReference type="ChEBI" id="CHEBI:15378"/>
        <dbReference type="ChEBI" id="CHEBI:57540"/>
        <dbReference type="ChEBI" id="CHEBI:57597"/>
        <dbReference type="ChEBI" id="CHEBI:57642"/>
        <dbReference type="ChEBI" id="CHEBI:57945"/>
        <dbReference type="EC" id="1.1.1.94"/>
    </reaction>
</comment>
<dbReference type="InterPro" id="IPR006168">
    <property type="entry name" value="G3P_DH_NAD-dep"/>
</dbReference>
<dbReference type="InterPro" id="IPR013328">
    <property type="entry name" value="6PGD_dom2"/>
</dbReference>
<feature type="binding site" evidence="7">
    <location>
        <position position="138"/>
    </location>
    <ligand>
        <name>sn-glycerol 3-phosphate</name>
        <dbReference type="ChEBI" id="CHEBI:57597"/>
    </ligand>
</feature>
<evidence type="ECO:0000256" key="4">
    <source>
        <dbReference type="ARBA" id="ARBA00023098"/>
    </source>
</evidence>
<feature type="domain" description="Glycerol-3-phosphate dehydrogenase NAD-dependent C-terminal" evidence="11">
    <location>
        <begin position="180"/>
        <end position="319"/>
    </location>
</feature>
<feature type="active site" description="Proton acceptor" evidence="7">
    <location>
        <position position="191"/>
    </location>
</feature>
<keyword evidence="5 7" id="KW-0594">Phospholipid biosynthesis</keyword>
<evidence type="ECO:0000259" key="10">
    <source>
        <dbReference type="Pfam" id="PF01210"/>
    </source>
</evidence>
<evidence type="ECO:0000313" key="12">
    <source>
        <dbReference type="EMBL" id="UWX04941.1"/>
    </source>
</evidence>
<feature type="binding site" evidence="7">
    <location>
        <position position="255"/>
    </location>
    <ligand>
        <name>sn-glycerol 3-phosphate</name>
        <dbReference type="ChEBI" id="CHEBI:57597"/>
    </ligand>
</feature>
<evidence type="ECO:0000256" key="8">
    <source>
        <dbReference type="RuleBase" id="RU000437"/>
    </source>
</evidence>
<dbReference type="EC" id="1.1.1.94" evidence="7"/>
<dbReference type="HAMAP" id="MF_00394">
    <property type="entry name" value="NAD_Glyc3P_dehydrog"/>
    <property type="match status" value="1"/>
</dbReference>
<reference evidence="12" key="1">
    <citation type="submission" date="2020-12" db="EMBL/GenBank/DDBJ databases">
        <title>Taurinivorans muris gen. nov., sp. nov., fundamental and realized metabolic niche of a ubiquitous sulfidogenic bacterium in the murine intestine.</title>
        <authorList>
            <person name="Ye H."/>
            <person name="Hanson B.T."/>
            <person name="Loy A."/>
        </authorList>
    </citation>
    <scope>NUCLEOTIDE SEQUENCE</scope>
    <source>
        <strain evidence="12">LT0009</strain>
    </source>
</reference>
<organism evidence="12 13">
    <name type="scientific">Taurinivorans muris</name>
    <dbReference type="NCBI Taxonomy" id="2787751"/>
    <lineage>
        <taxon>Bacteria</taxon>
        <taxon>Pseudomonadati</taxon>
        <taxon>Thermodesulfobacteriota</taxon>
        <taxon>Desulfovibrionia</taxon>
        <taxon>Desulfovibrionales</taxon>
        <taxon>Desulfovibrionaceae</taxon>
        <taxon>Taurinivorans</taxon>
    </lineage>
</organism>
<feature type="binding site" evidence="7">
    <location>
        <position position="48"/>
    </location>
    <ligand>
        <name>NADPH</name>
        <dbReference type="ChEBI" id="CHEBI:57783"/>
    </ligand>
</feature>
<dbReference type="Proteomes" id="UP001058120">
    <property type="component" value="Chromosome"/>
</dbReference>
<proteinExistence type="inferred from homology"/>
<evidence type="ECO:0000256" key="9">
    <source>
        <dbReference type="RuleBase" id="RU000439"/>
    </source>
</evidence>
<dbReference type="Gene3D" id="1.10.1040.10">
    <property type="entry name" value="N-(1-d-carboxylethyl)-l-norvaline Dehydrogenase, domain 2"/>
    <property type="match status" value="1"/>
</dbReference>
<dbReference type="InterPro" id="IPR008927">
    <property type="entry name" value="6-PGluconate_DH-like_C_sf"/>
</dbReference>
<dbReference type="PANTHER" id="PTHR11728">
    <property type="entry name" value="GLYCEROL-3-PHOSPHATE DEHYDROGENASE"/>
    <property type="match status" value="1"/>
</dbReference>
<dbReference type="NCBIfam" id="NF000940">
    <property type="entry name" value="PRK00094.1-2"/>
    <property type="match status" value="1"/>
</dbReference>
<feature type="binding site" evidence="7">
    <location>
        <position position="279"/>
    </location>
    <ligand>
        <name>NADPH</name>
        <dbReference type="ChEBI" id="CHEBI:57783"/>
    </ligand>
</feature>
<name>A0ABY5Y074_9BACT</name>
<dbReference type="PROSITE" id="PS00957">
    <property type="entry name" value="NAD_G3PDH"/>
    <property type="match status" value="1"/>
</dbReference>
<dbReference type="PRINTS" id="PR00077">
    <property type="entry name" value="GPDHDRGNASE"/>
</dbReference>
<evidence type="ECO:0000256" key="7">
    <source>
        <dbReference type="HAMAP-Rule" id="MF_00394"/>
    </source>
</evidence>
<keyword evidence="6 7" id="KW-1208">Phospholipid metabolism</keyword>
<feature type="binding site" evidence="7">
    <location>
        <position position="244"/>
    </location>
    <ligand>
        <name>sn-glycerol 3-phosphate</name>
        <dbReference type="ChEBI" id="CHEBI:57597"/>
    </ligand>
</feature>
<keyword evidence="7" id="KW-0963">Cytoplasm</keyword>
<feature type="binding site" evidence="7">
    <location>
        <position position="254"/>
    </location>
    <ligand>
        <name>sn-glycerol 3-phosphate</name>
        <dbReference type="ChEBI" id="CHEBI:57597"/>
    </ligand>
</feature>
<dbReference type="EMBL" id="CP065938">
    <property type="protein sequence ID" value="UWX04941.1"/>
    <property type="molecule type" value="Genomic_DNA"/>
</dbReference>
<evidence type="ECO:0000313" key="13">
    <source>
        <dbReference type="Proteomes" id="UP001058120"/>
    </source>
</evidence>
<dbReference type="InterPro" id="IPR036291">
    <property type="entry name" value="NAD(P)-bd_dom_sf"/>
</dbReference>
<protein>
    <recommendedName>
        <fullName evidence="7">Glycerol-3-phosphate dehydrogenase [NAD(P)+]</fullName>
        <ecNumber evidence="7">1.1.1.94</ecNumber>
    </recommendedName>
    <alternativeName>
        <fullName evidence="7">NAD(P)(+)-dependent glycerol-3-phosphate dehydrogenase</fullName>
    </alternativeName>
    <alternativeName>
        <fullName evidence="7">NAD(P)H-dependent dihydroxyacetone-phosphate reductase</fullName>
    </alternativeName>
</protein>
<evidence type="ECO:0000259" key="11">
    <source>
        <dbReference type="Pfam" id="PF07479"/>
    </source>
</evidence>